<keyword evidence="2" id="KW-0963">Cytoplasm</keyword>
<dbReference type="InterPro" id="IPR011989">
    <property type="entry name" value="ARM-like"/>
</dbReference>
<evidence type="ECO:0000313" key="4">
    <source>
        <dbReference type="EMBL" id="VEL20448.1"/>
    </source>
</evidence>
<dbReference type="GO" id="GO:0046785">
    <property type="term" value="P:microtubule polymerization"/>
    <property type="evidence" value="ECO:0007669"/>
    <property type="project" value="InterPro"/>
</dbReference>
<name>A0A3S5A5K6_9PLAT</name>
<gene>
    <name evidence="4" type="ORF">PXEA_LOCUS13888</name>
</gene>
<dbReference type="InterPro" id="IPR045110">
    <property type="entry name" value="XMAP215"/>
</dbReference>
<accession>A0A3S5A5K6</accession>
<dbReference type="OrthoDB" id="6267364at2759"/>
<dbReference type="SUPFAM" id="SSF48371">
    <property type="entry name" value="ARM repeat"/>
    <property type="match status" value="1"/>
</dbReference>
<comment type="caution">
    <text evidence="4">The sequence shown here is derived from an EMBL/GenBank/DDBJ whole genome shotgun (WGS) entry which is preliminary data.</text>
</comment>
<dbReference type="InterPro" id="IPR048491">
    <property type="entry name" value="XMAP215_CLASP_TOG"/>
</dbReference>
<reference evidence="4" key="1">
    <citation type="submission" date="2018-11" db="EMBL/GenBank/DDBJ databases">
        <authorList>
            <consortium name="Pathogen Informatics"/>
        </authorList>
    </citation>
    <scope>NUCLEOTIDE SEQUENCE</scope>
</reference>
<dbReference type="InterPro" id="IPR016024">
    <property type="entry name" value="ARM-type_fold"/>
</dbReference>
<organism evidence="4 5">
    <name type="scientific">Protopolystoma xenopodis</name>
    <dbReference type="NCBI Taxonomy" id="117903"/>
    <lineage>
        <taxon>Eukaryota</taxon>
        <taxon>Metazoa</taxon>
        <taxon>Spiralia</taxon>
        <taxon>Lophotrochozoa</taxon>
        <taxon>Platyhelminthes</taxon>
        <taxon>Monogenea</taxon>
        <taxon>Polyopisthocotylea</taxon>
        <taxon>Polystomatidea</taxon>
        <taxon>Polystomatidae</taxon>
        <taxon>Protopolystoma</taxon>
    </lineage>
</organism>
<dbReference type="EMBL" id="CAAALY010046513">
    <property type="protein sequence ID" value="VEL20448.1"/>
    <property type="molecule type" value="Genomic_DNA"/>
</dbReference>
<evidence type="ECO:0000259" key="3">
    <source>
        <dbReference type="Pfam" id="PF21041"/>
    </source>
</evidence>
<comment type="subcellular location">
    <subcellularLocation>
        <location evidence="1">Cytoplasm</location>
    </subcellularLocation>
</comment>
<proteinExistence type="predicted"/>
<dbReference type="GO" id="GO:0051010">
    <property type="term" value="F:microtubule plus-end binding"/>
    <property type="evidence" value="ECO:0007669"/>
    <property type="project" value="InterPro"/>
</dbReference>
<dbReference type="GO" id="GO:0005737">
    <property type="term" value="C:cytoplasm"/>
    <property type="evidence" value="ECO:0007669"/>
    <property type="project" value="UniProtKB-SubCell"/>
</dbReference>
<feature type="domain" description="XMAP215/Dis1/CLASP TOG" evidence="3">
    <location>
        <begin position="7"/>
        <end position="106"/>
    </location>
</feature>
<sequence>MKVGDPKDNIRRDIRTIFQLVVSLYPASRLFVCLSNGIKSKVNKARQECLEEMGSLIGRFGISVCQPTPQVALKQMATQIADRDSGVRTSALNSLVSAYAILGEKIWKLIGEVDLTDFYFLFMPF</sequence>
<dbReference type="AlphaFoldDB" id="A0A3S5A5K6"/>
<dbReference type="Pfam" id="PF21041">
    <property type="entry name" value="XMAP215_CLASP_TOG"/>
    <property type="match status" value="1"/>
</dbReference>
<dbReference type="PANTHER" id="PTHR12609">
    <property type="entry name" value="MICROTUBULE ASSOCIATED PROTEIN XMAP215"/>
    <property type="match status" value="1"/>
</dbReference>
<evidence type="ECO:0000256" key="1">
    <source>
        <dbReference type="ARBA" id="ARBA00004496"/>
    </source>
</evidence>
<dbReference type="Gene3D" id="1.25.10.10">
    <property type="entry name" value="Leucine-rich Repeat Variant"/>
    <property type="match status" value="1"/>
</dbReference>
<dbReference type="GO" id="GO:0007051">
    <property type="term" value="P:spindle organization"/>
    <property type="evidence" value="ECO:0007669"/>
    <property type="project" value="InterPro"/>
</dbReference>
<keyword evidence="5" id="KW-1185">Reference proteome</keyword>
<evidence type="ECO:0000256" key="2">
    <source>
        <dbReference type="ARBA" id="ARBA00022490"/>
    </source>
</evidence>
<dbReference type="GO" id="GO:0061863">
    <property type="term" value="F:microtubule plus end polymerase"/>
    <property type="evidence" value="ECO:0007669"/>
    <property type="project" value="InterPro"/>
</dbReference>
<dbReference type="Proteomes" id="UP000784294">
    <property type="component" value="Unassembled WGS sequence"/>
</dbReference>
<evidence type="ECO:0000313" key="5">
    <source>
        <dbReference type="Proteomes" id="UP000784294"/>
    </source>
</evidence>
<protein>
    <recommendedName>
        <fullName evidence="3">XMAP215/Dis1/CLASP TOG domain-containing protein</fullName>
    </recommendedName>
</protein>
<dbReference type="GO" id="GO:0030951">
    <property type="term" value="P:establishment or maintenance of microtubule cytoskeleton polarity"/>
    <property type="evidence" value="ECO:0007669"/>
    <property type="project" value="InterPro"/>
</dbReference>